<dbReference type="EMBL" id="CM056809">
    <property type="protein sequence ID" value="KAJ8650681.1"/>
    <property type="molecule type" value="Genomic_DNA"/>
</dbReference>
<protein>
    <submittedName>
        <fullName evidence="1">Uncharacterized protein</fullName>
    </submittedName>
</protein>
<reference evidence="1 2" key="1">
    <citation type="journal article" date="2022" name="Hortic Res">
        <title>A haplotype resolved chromosomal level avocado genome allows analysis of novel avocado genes.</title>
        <authorList>
            <person name="Nath O."/>
            <person name="Fletcher S.J."/>
            <person name="Hayward A."/>
            <person name="Shaw L.M."/>
            <person name="Masouleh A.K."/>
            <person name="Furtado A."/>
            <person name="Henry R.J."/>
            <person name="Mitter N."/>
        </authorList>
    </citation>
    <scope>NUCLEOTIDE SEQUENCE [LARGE SCALE GENOMIC DNA]</scope>
    <source>
        <strain evidence="2">cv. Hass</strain>
    </source>
</reference>
<keyword evidence="2" id="KW-1185">Reference proteome</keyword>
<gene>
    <name evidence="1" type="ORF">MRB53_003704</name>
</gene>
<sequence length="232" mass="25611">MLMVCEAGGEEEEQGEEWCCETLIFHNSYFGELQKHQQQKFCTGSLAPEMKGILKGLRNISQMFEPNCKEPEMQIGFPTDVKHVAHIGWDGPSTTAPSWMNDFKSTPDFSTASSNNSGESKELHSSPTKPSSPQGGLQESKSRDVPELPKPSKRNQDSSNPSSKQGRRHKKSSSGAESPTKDSCGAQKESRRKKMRDSSHGGSTRSSSRSKAQDASCSDQDMKSEDQFPELF</sequence>
<comment type="caution">
    <text evidence="1">The sequence shown here is derived from an EMBL/GenBank/DDBJ whole genome shotgun (WGS) entry which is preliminary data.</text>
</comment>
<dbReference type="Proteomes" id="UP001234297">
    <property type="component" value="Chromosome 1"/>
</dbReference>
<name>A0ACC2MY55_PERAE</name>
<evidence type="ECO:0000313" key="1">
    <source>
        <dbReference type="EMBL" id="KAJ8650681.1"/>
    </source>
</evidence>
<evidence type="ECO:0000313" key="2">
    <source>
        <dbReference type="Proteomes" id="UP001234297"/>
    </source>
</evidence>
<proteinExistence type="predicted"/>
<accession>A0ACC2MY55</accession>
<organism evidence="1 2">
    <name type="scientific">Persea americana</name>
    <name type="common">Avocado</name>
    <dbReference type="NCBI Taxonomy" id="3435"/>
    <lineage>
        <taxon>Eukaryota</taxon>
        <taxon>Viridiplantae</taxon>
        <taxon>Streptophyta</taxon>
        <taxon>Embryophyta</taxon>
        <taxon>Tracheophyta</taxon>
        <taxon>Spermatophyta</taxon>
        <taxon>Magnoliopsida</taxon>
        <taxon>Magnoliidae</taxon>
        <taxon>Laurales</taxon>
        <taxon>Lauraceae</taxon>
        <taxon>Persea</taxon>
    </lineage>
</organism>